<comment type="caution">
    <text evidence="1">The sequence shown here is derived from an EMBL/GenBank/DDBJ whole genome shotgun (WGS) entry which is preliminary data.</text>
</comment>
<dbReference type="EMBL" id="CAJEWN010000424">
    <property type="protein sequence ID" value="CAD2182199.1"/>
    <property type="molecule type" value="Genomic_DNA"/>
</dbReference>
<evidence type="ECO:0000313" key="1">
    <source>
        <dbReference type="EMBL" id="CAD2182199.1"/>
    </source>
</evidence>
<reference evidence="1 2" key="1">
    <citation type="submission" date="2020-08" db="EMBL/GenBank/DDBJ databases">
        <authorList>
            <person name="Koutsovoulos G."/>
            <person name="Danchin GJ E."/>
        </authorList>
    </citation>
    <scope>NUCLEOTIDE SEQUENCE [LARGE SCALE GENOMIC DNA]</scope>
</reference>
<organism evidence="1 2">
    <name type="scientific">Meloidogyne enterolobii</name>
    <name type="common">Root-knot nematode worm</name>
    <name type="synonym">Meloidogyne mayaguensis</name>
    <dbReference type="NCBI Taxonomy" id="390850"/>
    <lineage>
        <taxon>Eukaryota</taxon>
        <taxon>Metazoa</taxon>
        <taxon>Ecdysozoa</taxon>
        <taxon>Nematoda</taxon>
        <taxon>Chromadorea</taxon>
        <taxon>Rhabditida</taxon>
        <taxon>Tylenchina</taxon>
        <taxon>Tylenchomorpha</taxon>
        <taxon>Tylenchoidea</taxon>
        <taxon>Meloidogynidae</taxon>
        <taxon>Meloidogyninae</taxon>
        <taxon>Meloidogyne</taxon>
    </lineage>
</organism>
<accession>A0A6V7W555</accession>
<sequence length="64" mass="7454">MGKNGNMYWACNKKNCKGRVRNEGNVYILTQELKKNAMLREKEKVLVEEAENAEATPRQHNMEN</sequence>
<dbReference type="AlphaFoldDB" id="A0A6V7W555"/>
<dbReference type="Proteomes" id="UP000580250">
    <property type="component" value="Unassembled WGS sequence"/>
</dbReference>
<gene>
    <name evidence="1" type="ORF">MENT_LOCUS34392</name>
</gene>
<proteinExistence type="predicted"/>
<evidence type="ECO:0000313" key="2">
    <source>
        <dbReference type="Proteomes" id="UP000580250"/>
    </source>
</evidence>
<protein>
    <submittedName>
        <fullName evidence="1">Uncharacterized protein</fullName>
    </submittedName>
</protein>
<name>A0A6V7W555_MELEN</name>